<dbReference type="VEuPathDB" id="MicrosporidiaDB:H312_02967"/>
<dbReference type="InterPro" id="IPR006083">
    <property type="entry name" value="PRK/URK"/>
</dbReference>
<evidence type="ECO:0000313" key="2">
    <source>
        <dbReference type="EMBL" id="KCZ79641.1"/>
    </source>
</evidence>
<dbReference type="AlphaFoldDB" id="A0A059EY60"/>
<dbReference type="PANTHER" id="PTHR10285">
    <property type="entry name" value="URIDINE KINASE"/>
    <property type="match status" value="1"/>
</dbReference>
<dbReference type="Pfam" id="PF00485">
    <property type="entry name" value="PRK"/>
    <property type="match status" value="1"/>
</dbReference>
<proteinExistence type="predicted"/>
<sequence>MDLIKNFNSNNILVICVQGPSCSGKSSLIKKVEKFLPNFTKINLDDYFTTKRKSNFYNYDDPSGIKWIELLTLIRDILNQKSILSVYSYDFKTSQSHGPFSIEHNKSQYLIIEGVYAYYPFAKPHIQKKFFNKMKQFKCKIINGKLNIRNVRDESTFVLDYNFSLISILLTSCKEIMIYKKVKRDPEERNITEKCVKAQIKYNTWPATNKYVLSCKEEFDFLIEHGIYNESAIDELLEALRSALEKKVYNFKEIKYFCNFCKKQYISKIFNK</sequence>
<dbReference type="EMBL" id="KK365244">
    <property type="protein sequence ID" value="KCZ79641.1"/>
    <property type="molecule type" value="Genomic_DNA"/>
</dbReference>
<keyword evidence="3" id="KW-1185">Reference proteome</keyword>
<name>A0A059EY60_9MICR</name>
<organism evidence="2 3">
    <name type="scientific">Anncaliia algerae PRA339</name>
    <dbReference type="NCBI Taxonomy" id="1288291"/>
    <lineage>
        <taxon>Eukaryota</taxon>
        <taxon>Fungi</taxon>
        <taxon>Fungi incertae sedis</taxon>
        <taxon>Microsporidia</taxon>
        <taxon>Tubulinosematoidea</taxon>
        <taxon>Tubulinosematidae</taxon>
        <taxon>Anncaliia</taxon>
    </lineage>
</organism>
<dbReference type="STRING" id="1288291.A0A059EY60"/>
<evidence type="ECO:0000313" key="3">
    <source>
        <dbReference type="Proteomes" id="UP000030655"/>
    </source>
</evidence>
<protein>
    <recommendedName>
        <fullName evidence="1">Phosphoribulokinase/uridine kinase domain-containing protein</fullName>
    </recommendedName>
</protein>
<evidence type="ECO:0000259" key="1">
    <source>
        <dbReference type="Pfam" id="PF00485"/>
    </source>
</evidence>
<gene>
    <name evidence="2" type="ORF">H312_02967</name>
</gene>
<dbReference type="InterPro" id="IPR027417">
    <property type="entry name" value="P-loop_NTPase"/>
</dbReference>
<dbReference type="SUPFAM" id="SSF52540">
    <property type="entry name" value="P-loop containing nucleoside triphosphate hydrolases"/>
    <property type="match status" value="1"/>
</dbReference>
<dbReference type="Proteomes" id="UP000030655">
    <property type="component" value="Unassembled WGS sequence"/>
</dbReference>
<dbReference type="OrthoDB" id="2195084at2759"/>
<reference evidence="3" key="1">
    <citation type="submission" date="2013-02" db="EMBL/GenBank/DDBJ databases">
        <authorList>
            <consortium name="The Broad Institute Genome Sequencing Platform"/>
            <person name="Cuomo C."/>
            <person name="Becnel J."/>
            <person name="Sanscrainte N."/>
            <person name="Walker B."/>
            <person name="Young S.K."/>
            <person name="Zeng Q."/>
            <person name="Gargeya S."/>
            <person name="Fitzgerald M."/>
            <person name="Haas B."/>
            <person name="Abouelleil A."/>
            <person name="Alvarado L."/>
            <person name="Arachchi H.M."/>
            <person name="Berlin A.M."/>
            <person name="Chapman S.B."/>
            <person name="Dewar J."/>
            <person name="Goldberg J."/>
            <person name="Griggs A."/>
            <person name="Gujja S."/>
            <person name="Hansen M."/>
            <person name="Howarth C."/>
            <person name="Imamovic A."/>
            <person name="Larimer J."/>
            <person name="McCowan C."/>
            <person name="Murphy C."/>
            <person name="Neiman D."/>
            <person name="Pearson M."/>
            <person name="Priest M."/>
            <person name="Roberts A."/>
            <person name="Saif S."/>
            <person name="Shea T."/>
            <person name="Sisk P."/>
            <person name="Sykes S."/>
            <person name="Wortman J."/>
            <person name="Nusbaum C."/>
            <person name="Birren B."/>
        </authorList>
    </citation>
    <scope>NUCLEOTIDE SEQUENCE [LARGE SCALE GENOMIC DNA]</scope>
    <source>
        <strain evidence="3">PRA339</strain>
    </source>
</reference>
<dbReference type="Gene3D" id="3.40.50.300">
    <property type="entry name" value="P-loop containing nucleotide triphosphate hydrolases"/>
    <property type="match status" value="1"/>
</dbReference>
<dbReference type="HOGENOM" id="CLU_059424_0_0_1"/>
<reference evidence="2 3" key="2">
    <citation type="submission" date="2014-03" db="EMBL/GenBank/DDBJ databases">
        <title>The Genome Sequence of Anncaliia algerae insect isolate PRA339.</title>
        <authorList>
            <consortium name="The Broad Institute Genome Sequencing Platform"/>
            <consortium name="The Broad Institute Genome Sequencing Center for Infectious Disease"/>
            <person name="Cuomo C."/>
            <person name="Becnel J."/>
            <person name="Sanscrainte N."/>
            <person name="Walker B."/>
            <person name="Young S.K."/>
            <person name="Zeng Q."/>
            <person name="Gargeya S."/>
            <person name="Fitzgerald M."/>
            <person name="Haas B."/>
            <person name="Abouelleil A."/>
            <person name="Alvarado L."/>
            <person name="Arachchi H.M."/>
            <person name="Berlin A.M."/>
            <person name="Chapman S.B."/>
            <person name="Dewar J."/>
            <person name="Goldberg J."/>
            <person name="Griggs A."/>
            <person name="Gujja S."/>
            <person name="Hansen M."/>
            <person name="Howarth C."/>
            <person name="Imamovic A."/>
            <person name="Larimer J."/>
            <person name="McCowan C."/>
            <person name="Murphy C."/>
            <person name="Neiman D."/>
            <person name="Pearson M."/>
            <person name="Priest M."/>
            <person name="Roberts A."/>
            <person name="Saif S."/>
            <person name="Shea T."/>
            <person name="Sisk P."/>
            <person name="Sykes S."/>
            <person name="Wortman J."/>
            <person name="Nusbaum C."/>
            <person name="Birren B."/>
        </authorList>
    </citation>
    <scope>NUCLEOTIDE SEQUENCE [LARGE SCALE GENOMIC DNA]</scope>
    <source>
        <strain evidence="2 3">PRA339</strain>
    </source>
</reference>
<dbReference type="GO" id="GO:0005524">
    <property type="term" value="F:ATP binding"/>
    <property type="evidence" value="ECO:0007669"/>
    <property type="project" value="InterPro"/>
</dbReference>
<feature type="domain" description="Phosphoribulokinase/uridine kinase" evidence="1">
    <location>
        <begin position="14"/>
        <end position="119"/>
    </location>
</feature>
<dbReference type="GO" id="GO:0016301">
    <property type="term" value="F:kinase activity"/>
    <property type="evidence" value="ECO:0007669"/>
    <property type="project" value="InterPro"/>
</dbReference>
<accession>A0A059EY60</accession>